<evidence type="ECO:0000256" key="2">
    <source>
        <dbReference type="ARBA" id="ARBA00022692"/>
    </source>
</evidence>
<evidence type="ECO:0000256" key="4">
    <source>
        <dbReference type="ARBA" id="ARBA00023136"/>
    </source>
</evidence>
<dbReference type="SUPFAM" id="SSF90123">
    <property type="entry name" value="ABC transporter transmembrane region"/>
    <property type="match status" value="1"/>
</dbReference>
<keyword evidence="2 5" id="KW-0812">Transmembrane</keyword>
<dbReference type="Proteomes" id="UP001597158">
    <property type="component" value="Unassembled WGS sequence"/>
</dbReference>
<evidence type="ECO:0000313" key="6">
    <source>
        <dbReference type="EMBL" id="MFD1265488.1"/>
    </source>
</evidence>
<accession>A0ABW3WL08</accession>
<comment type="subcellular location">
    <subcellularLocation>
        <location evidence="1">Cell membrane</location>
        <topology evidence="1">Multi-pass membrane protein</topology>
    </subcellularLocation>
</comment>
<evidence type="ECO:0000313" key="7">
    <source>
        <dbReference type="Proteomes" id="UP001597158"/>
    </source>
</evidence>
<evidence type="ECO:0000256" key="1">
    <source>
        <dbReference type="ARBA" id="ARBA00004651"/>
    </source>
</evidence>
<proteinExistence type="predicted"/>
<evidence type="ECO:0000256" key="5">
    <source>
        <dbReference type="SAM" id="Phobius"/>
    </source>
</evidence>
<comment type="caution">
    <text evidence="6">The sequence shown here is derived from an EMBL/GenBank/DDBJ whole genome shotgun (WGS) entry which is preliminary data.</text>
</comment>
<gene>
    <name evidence="6" type="ORF">ACFQ4M_18090</name>
</gene>
<dbReference type="InterPro" id="IPR036640">
    <property type="entry name" value="ABC1_TM_sf"/>
</dbReference>
<evidence type="ECO:0000256" key="3">
    <source>
        <dbReference type="ARBA" id="ARBA00022989"/>
    </source>
</evidence>
<keyword evidence="7" id="KW-1185">Reference proteome</keyword>
<feature type="transmembrane region" description="Helical" evidence="5">
    <location>
        <begin position="32"/>
        <end position="65"/>
    </location>
</feature>
<reference evidence="7" key="1">
    <citation type="journal article" date="2019" name="Int. J. Syst. Evol. Microbiol.">
        <title>The Global Catalogue of Microorganisms (GCM) 10K type strain sequencing project: providing services to taxonomists for standard genome sequencing and annotation.</title>
        <authorList>
            <consortium name="The Broad Institute Genomics Platform"/>
            <consortium name="The Broad Institute Genome Sequencing Center for Infectious Disease"/>
            <person name="Wu L."/>
            <person name="Ma J."/>
        </authorList>
    </citation>
    <scope>NUCLEOTIDE SEQUENCE [LARGE SCALE GENOMIC DNA]</scope>
    <source>
        <strain evidence="7">CCUG 48884</strain>
    </source>
</reference>
<dbReference type="RefSeq" id="WP_002926263.1">
    <property type="nucleotide sequence ID" value="NZ_JARQZE010000006.1"/>
</dbReference>
<keyword evidence="3 5" id="KW-1133">Transmembrane helix</keyword>
<protein>
    <submittedName>
        <fullName evidence="6">Uncharacterized protein</fullName>
    </submittedName>
</protein>
<keyword evidence="4 5" id="KW-0472">Membrane</keyword>
<dbReference type="Gene3D" id="1.20.1560.10">
    <property type="entry name" value="ABC transporter type 1, transmembrane domain"/>
    <property type="match status" value="1"/>
</dbReference>
<sequence>MHKDPRFSGVFLNVGGGSATPPSLWQKIVGGVAALGVFVLALTFSVALFAVVITVGVVVWAYFWWKTRALRKAMREQMDARMAEAGMRAGESGGAQAARGLIIEGEVIREVKIEDGAGQDERGR</sequence>
<organism evidence="6 7">
    <name type="scientific">Thauera mechernichensis</name>
    <dbReference type="NCBI Taxonomy" id="82788"/>
    <lineage>
        <taxon>Bacteria</taxon>
        <taxon>Pseudomonadati</taxon>
        <taxon>Pseudomonadota</taxon>
        <taxon>Betaproteobacteria</taxon>
        <taxon>Rhodocyclales</taxon>
        <taxon>Zoogloeaceae</taxon>
        <taxon>Thauera</taxon>
    </lineage>
</organism>
<dbReference type="EMBL" id="JBHTMC010000034">
    <property type="protein sequence ID" value="MFD1265488.1"/>
    <property type="molecule type" value="Genomic_DNA"/>
</dbReference>
<name>A0ABW3WL08_9RHOO</name>